<organism evidence="2">
    <name type="scientific">Fagus sylvatica</name>
    <name type="common">Beechnut</name>
    <dbReference type="NCBI Taxonomy" id="28930"/>
    <lineage>
        <taxon>Eukaryota</taxon>
        <taxon>Viridiplantae</taxon>
        <taxon>Streptophyta</taxon>
        <taxon>Embryophyta</taxon>
        <taxon>Tracheophyta</taxon>
        <taxon>Spermatophyta</taxon>
        <taxon>Magnoliopsida</taxon>
        <taxon>eudicotyledons</taxon>
        <taxon>Gunneridae</taxon>
        <taxon>Pentapetalae</taxon>
        <taxon>rosids</taxon>
        <taxon>fabids</taxon>
        <taxon>Fagales</taxon>
        <taxon>Fagaceae</taxon>
        <taxon>Fagus</taxon>
    </lineage>
</organism>
<keyword evidence="1" id="KW-0732">Signal</keyword>
<dbReference type="EMBL" id="OIVN01005247">
    <property type="protein sequence ID" value="SPD21609.1"/>
    <property type="molecule type" value="Genomic_DNA"/>
</dbReference>
<proteinExistence type="predicted"/>
<evidence type="ECO:0000256" key="1">
    <source>
        <dbReference type="SAM" id="SignalP"/>
    </source>
</evidence>
<reference evidence="2" key="1">
    <citation type="submission" date="2018-02" db="EMBL/GenBank/DDBJ databases">
        <authorList>
            <person name="Cohen D.B."/>
            <person name="Kent A.D."/>
        </authorList>
    </citation>
    <scope>NUCLEOTIDE SEQUENCE</scope>
</reference>
<evidence type="ECO:0000313" key="2">
    <source>
        <dbReference type="EMBL" id="SPD21609.1"/>
    </source>
</evidence>
<feature type="chain" id="PRO_5014627693" evidence="1">
    <location>
        <begin position="21"/>
        <end position="94"/>
    </location>
</feature>
<feature type="signal peptide" evidence="1">
    <location>
        <begin position="1"/>
        <end position="20"/>
    </location>
</feature>
<sequence>MRGFIVTMMVLLVIQVMVQANNLEFSNLSPGLPSSLTLLKFPPPLMSLSTPQSIEHIPEEERIALGTCLSYCKEKLKYDVEAYIKCMAACLKDF</sequence>
<gene>
    <name evidence="2" type="ORF">FSB_LOCUS49491</name>
</gene>
<protein>
    <submittedName>
        <fullName evidence="2">Uncharacterized protein</fullName>
    </submittedName>
</protein>
<dbReference type="AlphaFoldDB" id="A0A2N9IC27"/>
<name>A0A2N9IC27_FAGSY</name>
<accession>A0A2N9IC27</accession>